<name>A0A0R2A4Y8_9LACO</name>
<dbReference type="PATRIC" id="fig|1423813.3.peg.665"/>
<proteinExistence type="inferred from homology"/>
<dbReference type="STRING" id="1423813.FC26_GL000654"/>
<organism evidence="2 3">
    <name type="scientific">Paucilactobacillus vaccinostercus DSM 20634</name>
    <dbReference type="NCBI Taxonomy" id="1423813"/>
    <lineage>
        <taxon>Bacteria</taxon>
        <taxon>Bacillati</taxon>
        <taxon>Bacillota</taxon>
        <taxon>Bacilli</taxon>
        <taxon>Lactobacillales</taxon>
        <taxon>Lactobacillaceae</taxon>
        <taxon>Paucilactobacillus</taxon>
    </lineage>
</organism>
<evidence type="ECO:0000313" key="3">
    <source>
        <dbReference type="Proteomes" id="UP000051733"/>
    </source>
</evidence>
<sequence length="81" mass="9426">MLKLIKILIVWYQRGVSAKRPPVCRYVPSCSTYTLQAIERFGYRGILMGIARVLRCHPFVKGGYDPVPDHFTLLRNQQNKF</sequence>
<evidence type="ECO:0000313" key="2">
    <source>
        <dbReference type="EMBL" id="KRM60564.1"/>
    </source>
</evidence>
<evidence type="ECO:0000256" key="1">
    <source>
        <dbReference type="HAMAP-Rule" id="MF_00386"/>
    </source>
</evidence>
<keyword evidence="1" id="KW-1003">Cell membrane</keyword>
<comment type="similarity">
    <text evidence="1">Belongs to the UPF0161 family.</text>
</comment>
<protein>
    <recommendedName>
        <fullName evidence="1">Putative membrane protein insertion efficiency factor</fullName>
    </recommendedName>
</protein>
<accession>A0A0R2A4Y8</accession>
<gene>
    <name evidence="2" type="ORF">FC26_GL000654</name>
</gene>
<dbReference type="Pfam" id="PF01809">
    <property type="entry name" value="YidD"/>
    <property type="match status" value="1"/>
</dbReference>
<dbReference type="Proteomes" id="UP000051733">
    <property type="component" value="Unassembled WGS sequence"/>
</dbReference>
<comment type="function">
    <text evidence="1">Could be involved in insertion of integral membrane proteins into the membrane.</text>
</comment>
<dbReference type="HAMAP" id="MF_00386">
    <property type="entry name" value="UPF0161_YidD"/>
    <property type="match status" value="1"/>
</dbReference>
<keyword evidence="3" id="KW-1185">Reference proteome</keyword>
<dbReference type="AlphaFoldDB" id="A0A0R2A4Y8"/>
<dbReference type="PANTHER" id="PTHR33383:SF1">
    <property type="entry name" value="MEMBRANE PROTEIN INSERTION EFFICIENCY FACTOR-RELATED"/>
    <property type="match status" value="1"/>
</dbReference>
<comment type="subcellular location">
    <subcellularLocation>
        <location evidence="1">Cell membrane</location>
        <topology evidence="1">Peripheral membrane protein</topology>
        <orientation evidence="1">Cytoplasmic side</orientation>
    </subcellularLocation>
</comment>
<keyword evidence="1" id="KW-0472">Membrane</keyword>
<dbReference type="InterPro" id="IPR002696">
    <property type="entry name" value="Membr_insert_effic_factor_YidD"/>
</dbReference>
<dbReference type="PANTHER" id="PTHR33383">
    <property type="entry name" value="MEMBRANE PROTEIN INSERTION EFFICIENCY FACTOR-RELATED"/>
    <property type="match status" value="1"/>
</dbReference>
<comment type="caution">
    <text evidence="2">The sequence shown here is derived from an EMBL/GenBank/DDBJ whole genome shotgun (WGS) entry which is preliminary data.</text>
</comment>
<dbReference type="GO" id="GO:0005886">
    <property type="term" value="C:plasma membrane"/>
    <property type="evidence" value="ECO:0007669"/>
    <property type="project" value="UniProtKB-SubCell"/>
</dbReference>
<dbReference type="OrthoDB" id="9801753at2"/>
<dbReference type="SMART" id="SM01234">
    <property type="entry name" value="Haemolytic"/>
    <property type="match status" value="1"/>
</dbReference>
<reference evidence="2 3" key="1">
    <citation type="journal article" date="2015" name="Genome Announc.">
        <title>Expanding the biotechnology potential of lactobacilli through comparative genomics of 213 strains and associated genera.</title>
        <authorList>
            <person name="Sun Z."/>
            <person name="Harris H.M."/>
            <person name="McCann A."/>
            <person name="Guo C."/>
            <person name="Argimon S."/>
            <person name="Zhang W."/>
            <person name="Yang X."/>
            <person name="Jeffery I.B."/>
            <person name="Cooney J.C."/>
            <person name="Kagawa T.F."/>
            <person name="Liu W."/>
            <person name="Song Y."/>
            <person name="Salvetti E."/>
            <person name="Wrobel A."/>
            <person name="Rasinkangas P."/>
            <person name="Parkhill J."/>
            <person name="Rea M.C."/>
            <person name="O'Sullivan O."/>
            <person name="Ritari J."/>
            <person name="Douillard F.P."/>
            <person name="Paul Ross R."/>
            <person name="Yang R."/>
            <person name="Briner A.E."/>
            <person name="Felis G.E."/>
            <person name="de Vos W.M."/>
            <person name="Barrangou R."/>
            <person name="Klaenhammer T.R."/>
            <person name="Caufield P.W."/>
            <person name="Cui Y."/>
            <person name="Zhang H."/>
            <person name="O'Toole P.W."/>
        </authorList>
    </citation>
    <scope>NUCLEOTIDE SEQUENCE [LARGE SCALE GENOMIC DNA]</scope>
    <source>
        <strain evidence="2 3">DSM 20634</strain>
    </source>
</reference>
<dbReference type="NCBIfam" id="TIGR00278">
    <property type="entry name" value="membrane protein insertion efficiency factor YidD"/>
    <property type="match status" value="1"/>
</dbReference>
<dbReference type="EMBL" id="AYYY01000063">
    <property type="protein sequence ID" value="KRM60564.1"/>
    <property type="molecule type" value="Genomic_DNA"/>
</dbReference>
<dbReference type="RefSeq" id="WP_057780837.1">
    <property type="nucleotide sequence ID" value="NZ_AYYY01000063.1"/>
</dbReference>